<protein>
    <submittedName>
        <fullName evidence="1">Uncharacterized protein</fullName>
    </submittedName>
</protein>
<evidence type="ECO:0000313" key="2">
    <source>
        <dbReference type="Proteomes" id="UP001174909"/>
    </source>
</evidence>
<accession>A0AA35S5Y0</accession>
<proteinExistence type="predicted"/>
<evidence type="ECO:0000313" key="1">
    <source>
        <dbReference type="EMBL" id="CAI8023539.1"/>
    </source>
</evidence>
<comment type="caution">
    <text evidence="1">The sequence shown here is derived from an EMBL/GenBank/DDBJ whole genome shotgun (WGS) entry which is preliminary data.</text>
</comment>
<name>A0AA35S5Y0_GEOBA</name>
<dbReference type="Proteomes" id="UP001174909">
    <property type="component" value="Unassembled WGS sequence"/>
</dbReference>
<gene>
    <name evidence="1" type="ORF">GBAR_LOCUS13743</name>
</gene>
<dbReference type="AlphaFoldDB" id="A0AA35S5Y0"/>
<organism evidence="1 2">
    <name type="scientific">Geodia barretti</name>
    <name type="common">Barrett's horny sponge</name>
    <dbReference type="NCBI Taxonomy" id="519541"/>
    <lineage>
        <taxon>Eukaryota</taxon>
        <taxon>Metazoa</taxon>
        <taxon>Porifera</taxon>
        <taxon>Demospongiae</taxon>
        <taxon>Heteroscleromorpha</taxon>
        <taxon>Tetractinellida</taxon>
        <taxon>Astrophorina</taxon>
        <taxon>Geodiidae</taxon>
        <taxon>Geodia</taxon>
    </lineage>
</organism>
<dbReference type="EMBL" id="CASHTH010002011">
    <property type="protein sequence ID" value="CAI8023539.1"/>
    <property type="molecule type" value="Genomic_DNA"/>
</dbReference>
<keyword evidence="2" id="KW-1185">Reference proteome</keyword>
<reference evidence="1" key="1">
    <citation type="submission" date="2023-03" db="EMBL/GenBank/DDBJ databases">
        <authorList>
            <person name="Steffen K."/>
            <person name="Cardenas P."/>
        </authorList>
    </citation>
    <scope>NUCLEOTIDE SEQUENCE</scope>
</reference>
<sequence length="41" mass="4773">MCGWTCPTLDCQGRCNTSRSKRKYYRTLRDEGRFAGRSVGR</sequence>